<evidence type="ECO:0000313" key="7">
    <source>
        <dbReference type="Proteomes" id="UP001168990"/>
    </source>
</evidence>
<dbReference type="GO" id="GO:1903566">
    <property type="term" value="P:positive regulation of protein localization to cilium"/>
    <property type="evidence" value="ECO:0007669"/>
    <property type="project" value="TreeGrafter"/>
</dbReference>
<organism evidence="6 7">
    <name type="scientific">Microctonus aethiopoides</name>
    <dbReference type="NCBI Taxonomy" id="144406"/>
    <lineage>
        <taxon>Eukaryota</taxon>
        <taxon>Metazoa</taxon>
        <taxon>Ecdysozoa</taxon>
        <taxon>Arthropoda</taxon>
        <taxon>Hexapoda</taxon>
        <taxon>Insecta</taxon>
        <taxon>Pterygota</taxon>
        <taxon>Neoptera</taxon>
        <taxon>Endopterygota</taxon>
        <taxon>Hymenoptera</taxon>
        <taxon>Apocrita</taxon>
        <taxon>Ichneumonoidea</taxon>
        <taxon>Braconidae</taxon>
        <taxon>Euphorinae</taxon>
        <taxon>Microctonus</taxon>
    </lineage>
</organism>
<evidence type="ECO:0000256" key="2">
    <source>
        <dbReference type="ARBA" id="ARBA00016007"/>
    </source>
</evidence>
<protein>
    <recommendedName>
        <fullName evidence="2">Endosome-associated-trafficking regulator 1</fullName>
    </recommendedName>
</protein>
<dbReference type="GO" id="GO:0055037">
    <property type="term" value="C:recycling endosome"/>
    <property type="evidence" value="ECO:0007669"/>
    <property type="project" value="TreeGrafter"/>
</dbReference>
<dbReference type="EMBL" id="JAQQBS010001424">
    <property type="protein sequence ID" value="KAK0158245.1"/>
    <property type="molecule type" value="Genomic_DNA"/>
</dbReference>
<dbReference type="Proteomes" id="UP001168990">
    <property type="component" value="Unassembled WGS sequence"/>
</dbReference>
<dbReference type="GO" id="GO:0005769">
    <property type="term" value="C:early endosome"/>
    <property type="evidence" value="ECO:0007669"/>
    <property type="project" value="TreeGrafter"/>
</dbReference>
<evidence type="ECO:0000256" key="4">
    <source>
        <dbReference type="SAM" id="Coils"/>
    </source>
</evidence>
<feature type="region of interest" description="Disordered" evidence="5">
    <location>
        <begin position="181"/>
        <end position="238"/>
    </location>
</feature>
<keyword evidence="7" id="KW-1185">Reference proteome</keyword>
<name>A0AA39C5E4_9HYME</name>
<feature type="region of interest" description="Disordered" evidence="5">
    <location>
        <begin position="258"/>
        <end position="305"/>
    </location>
</feature>
<dbReference type="GO" id="GO:0045724">
    <property type="term" value="P:positive regulation of cilium assembly"/>
    <property type="evidence" value="ECO:0007669"/>
    <property type="project" value="TreeGrafter"/>
</dbReference>
<accession>A0AA39C5E4</accession>
<comment type="similarity">
    <text evidence="1">Belongs to the ENTR1 family.</text>
</comment>
<gene>
    <name evidence="6" type="ORF">PV328_009275</name>
</gene>
<keyword evidence="3 4" id="KW-0175">Coiled coil</keyword>
<evidence type="ECO:0000256" key="5">
    <source>
        <dbReference type="SAM" id="MobiDB-lite"/>
    </source>
</evidence>
<dbReference type="AlphaFoldDB" id="A0AA39C5E4"/>
<comment type="caution">
    <text evidence="6">The sequence shown here is derived from an EMBL/GenBank/DDBJ whole genome shotgun (WGS) entry which is preliminary data.</text>
</comment>
<dbReference type="GO" id="GO:0032465">
    <property type="term" value="P:regulation of cytokinesis"/>
    <property type="evidence" value="ECO:0007669"/>
    <property type="project" value="TreeGrafter"/>
</dbReference>
<evidence type="ECO:0000256" key="1">
    <source>
        <dbReference type="ARBA" id="ARBA00007791"/>
    </source>
</evidence>
<feature type="coiled-coil region" evidence="4">
    <location>
        <begin position="310"/>
        <end position="411"/>
    </location>
</feature>
<dbReference type="PANTHER" id="PTHR31259:SF3">
    <property type="entry name" value="ENDOSOME-ASSOCIATED-TRAFFICKING REGULATOR 1"/>
    <property type="match status" value="1"/>
</dbReference>
<dbReference type="PANTHER" id="PTHR31259">
    <property type="entry name" value="ENDOSOME-ASSOCIATED TRAFFICKING REGULATOR 1"/>
    <property type="match status" value="1"/>
</dbReference>
<evidence type="ECO:0000256" key="3">
    <source>
        <dbReference type="ARBA" id="ARBA00023054"/>
    </source>
</evidence>
<dbReference type="InterPro" id="IPR026757">
    <property type="entry name" value="ENTR1"/>
</dbReference>
<proteinExistence type="inferred from homology"/>
<evidence type="ECO:0000313" key="6">
    <source>
        <dbReference type="EMBL" id="KAK0158245.1"/>
    </source>
</evidence>
<reference evidence="6" key="1">
    <citation type="journal article" date="2023" name="bioRxiv">
        <title>Scaffold-level genome assemblies of two parasitoid biocontrol wasps reveal the parthenogenesis mechanism and an associated novel virus.</title>
        <authorList>
            <person name="Inwood S."/>
            <person name="Skelly J."/>
            <person name="Guhlin J."/>
            <person name="Harrop T."/>
            <person name="Goldson S."/>
            <person name="Dearden P."/>
        </authorList>
    </citation>
    <scope>NUCLEOTIDE SEQUENCE</scope>
    <source>
        <strain evidence="6">Irish</strain>
        <tissue evidence="6">Whole body</tissue>
    </source>
</reference>
<feature type="compositionally biased region" description="Basic and acidic residues" evidence="5">
    <location>
        <begin position="204"/>
        <end position="213"/>
    </location>
</feature>
<dbReference type="GO" id="GO:0030496">
    <property type="term" value="C:midbody"/>
    <property type="evidence" value="ECO:0007669"/>
    <property type="project" value="TreeGrafter"/>
</dbReference>
<sequence>MNVFYTKGKKVYSCNQLCDVMASSRGGISSSSSSSSLEELEQEATRISSIDSLRDNAKNFKDREQQRTVTEMPRREDNPFSFKHFLNKDSCNYQHAGARPKVYSTSRLNATSSDNKSTGGIESEGIYTRNPTELPDFVQDHLVIEQCYLNQDITGGVGTQLIGDVDNLPDFALNSVESRPLRHRGESVKQETGGDLPFDLTGSLERRRSRDRLLLNSSSSPEVVDGSSNFRRHQDNSPELLERINFPLDLPVPPVELSNCSNSTDRNHSPRDNVSIQKSLPDFLSDGPIRNRVIPQPESSNSANLIEPLDRRLQLENELLQRKLEIARRQNNENNRRIQLLEEELLSRRVVDHEETAHLEKAMEQVEDNLKRSTRRAVNAESAVTALKQEVKALTTEISALRAENRQLRNAVGAGYCDQRPPESDKKIRLLAGDLREAASSAESLLRQLMCGVDNLKIISSALENIDRIEDKTKDFLHDFDDDNAAGPAL</sequence>
<dbReference type="GO" id="GO:0005813">
    <property type="term" value="C:centrosome"/>
    <property type="evidence" value="ECO:0007669"/>
    <property type="project" value="TreeGrafter"/>
</dbReference>
<reference evidence="6" key="2">
    <citation type="submission" date="2023-03" db="EMBL/GenBank/DDBJ databases">
        <authorList>
            <person name="Inwood S.N."/>
            <person name="Skelly J.G."/>
            <person name="Guhlin J."/>
            <person name="Harrop T.W.R."/>
            <person name="Goldson S.G."/>
            <person name="Dearden P.K."/>
        </authorList>
    </citation>
    <scope>NUCLEOTIDE SEQUENCE</scope>
    <source>
        <strain evidence="6">Irish</strain>
        <tissue evidence="6">Whole body</tissue>
    </source>
</reference>
<dbReference type="GO" id="GO:0036064">
    <property type="term" value="C:ciliary basal body"/>
    <property type="evidence" value="ECO:0007669"/>
    <property type="project" value="TreeGrafter"/>
</dbReference>
<feature type="compositionally biased region" description="Low complexity" evidence="5">
    <location>
        <begin position="214"/>
        <end position="228"/>
    </location>
</feature>